<protein>
    <submittedName>
        <fullName evidence="2">Uncharacterized protein</fullName>
    </submittedName>
</protein>
<reference evidence="2 3" key="1">
    <citation type="submission" date="2019-07" db="EMBL/GenBank/DDBJ databases">
        <title>Genomic Encyclopedia of Archaeal and Bacterial Type Strains, Phase II (KMG-II): from individual species to whole genera.</title>
        <authorList>
            <person name="Goeker M."/>
        </authorList>
    </citation>
    <scope>NUCLEOTIDE SEQUENCE [LARGE SCALE GENOMIC DNA]</scope>
    <source>
        <strain evidence="2 3">DSM 21935</strain>
    </source>
</reference>
<gene>
    <name evidence="2" type="ORF">LX73_0682</name>
</gene>
<evidence type="ECO:0000256" key="1">
    <source>
        <dbReference type="SAM" id="Phobius"/>
    </source>
</evidence>
<keyword evidence="1" id="KW-0812">Transmembrane</keyword>
<proteinExistence type="predicted"/>
<keyword evidence="1" id="KW-1133">Transmembrane helix</keyword>
<evidence type="ECO:0000313" key="2">
    <source>
        <dbReference type="EMBL" id="TYP95381.1"/>
    </source>
</evidence>
<organism evidence="2 3">
    <name type="scientific">Fodinibius salinus</name>
    <dbReference type="NCBI Taxonomy" id="860790"/>
    <lineage>
        <taxon>Bacteria</taxon>
        <taxon>Pseudomonadati</taxon>
        <taxon>Balneolota</taxon>
        <taxon>Balneolia</taxon>
        <taxon>Balneolales</taxon>
        <taxon>Balneolaceae</taxon>
        <taxon>Fodinibius</taxon>
    </lineage>
</organism>
<comment type="caution">
    <text evidence="2">The sequence shown here is derived from an EMBL/GenBank/DDBJ whole genome shotgun (WGS) entry which is preliminary data.</text>
</comment>
<dbReference type="RefSeq" id="WP_246138155.1">
    <property type="nucleotide sequence ID" value="NZ_VNHY01000001.1"/>
</dbReference>
<keyword evidence="1" id="KW-0472">Membrane</keyword>
<sequence length="66" mass="8208">MIKPMFGHRPEPRKFNYQFQHYDPKEEERRKQRISIKRNHKRYHQGRSVMLYALGLALVVYIMYIL</sequence>
<dbReference type="EMBL" id="VNHY01000001">
    <property type="protein sequence ID" value="TYP95381.1"/>
    <property type="molecule type" value="Genomic_DNA"/>
</dbReference>
<accession>A0A5D3YS61</accession>
<name>A0A5D3YS61_9BACT</name>
<evidence type="ECO:0000313" key="3">
    <source>
        <dbReference type="Proteomes" id="UP000324595"/>
    </source>
</evidence>
<keyword evidence="3" id="KW-1185">Reference proteome</keyword>
<dbReference type="Proteomes" id="UP000324595">
    <property type="component" value="Unassembled WGS sequence"/>
</dbReference>
<dbReference type="AlphaFoldDB" id="A0A5D3YS61"/>
<feature type="transmembrane region" description="Helical" evidence="1">
    <location>
        <begin position="48"/>
        <end position="65"/>
    </location>
</feature>